<evidence type="ECO:0000313" key="1">
    <source>
        <dbReference type="EMBL" id="GHO98099.1"/>
    </source>
</evidence>
<accession>A0A8J3IM59</accession>
<evidence type="ECO:0000313" key="2">
    <source>
        <dbReference type="Proteomes" id="UP000597444"/>
    </source>
</evidence>
<organism evidence="1 2">
    <name type="scientific">Reticulibacter mediterranei</name>
    <dbReference type="NCBI Taxonomy" id="2778369"/>
    <lineage>
        <taxon>Bacteria</taxon>
        <taxon>Bacillati</taxon>
        <taxon>Chloroflexota</taxon>
        <taxon>Ktedonobacteria</taxon>
        <taxon>Ktedonobacterales</taxon>
        <taxon>Reticulibacteraceae</taxon>
        <taxon>Reticulibacter</taxon>
    </lineage>
</organism>
<keyword evidence="2" id="KW-1185">Reference proteome</keyword>
<dbReference type="Proteomes" id="UP000597444">
    <property type="component" value="Unassembled WGS sequence"/>
</dbReference>
<dbReference type="EMBL" id="BNJK01000002">
    <property type="protein sequence ID" value="GHO98099.1"/>
    <property type="molecule type" value="Genomic_DNA"/>
</dbReference>
<dbReference type="RefSeq" id="WP_220208864.1">
    <property type="nucleotide sequence ID" value="NZ_BNJK01000002.1"/>
</dbReference>
<sequence length="391" mass="44972">MPLDNKFHQTPKLERNLLDCPGESAQKGSQKSTFDFIRYSKSEAQDDNSFLTSLEKKRLMQYPIEIRSKDDNQALTRLQQLRLEHMGYLKESPDHSDSLSQAGTEVSKEDVYTLHADSLSQAGTEIGDEGSNIPSSTGKAFSKEDFINDFLNRLQNPEKDVEGVVQELAEGQRRNNSLEANALTDLETEMAIYYSRVDGDVYTWYIEYNQRDTDCNAYAQLRREAQTLYDQWWTHYEGRGYTGADLTERLEYYQAGIDRAVAQLGIHEQGRVAAEDALRAAINRRRDIDVDTYSRSSADVRRIFQTYHTAAEAVEASQTTWLNARNQAEQARTLWRGQRYTEQQIHAALEGNGYTRAIRTANHTLVRWTHRHIELEEPLFRAIQRARQAGQ</sequence>
<name>A0A8J3IM59_9CHLR</name>
<reference evidence="1" key="1">
    <citation type="submission" date="2020-10" db="EMBL/GenBank/DDBJ databases">
        <title>Taxonomic study of unclassified bacteria belonging to the class Ktedonobacteria.</title>
        <authorList>
            <person name="Yabe S."/>
            <person name="Wang C.M."/>
            <person name="Zheng Y."/>
            <person name="Sakai Y."/>
            <person name="Cavaletti L."/>
            <person name="Monciardini P."/>
            <person name="Donadio S."/>
        </authorList>
    </citation>
    <scope>NUCLEOTIDE SEQUENCE</scope>
    <source>
        <strain evidence="1">ID150040</strain>
    </source>
</reference>
<dbReference type="AlphaFoldDB" id="A0A8J3IM59"/>
<gene>
    <name evidence="1" type="ORF">KSF_081470</name>
</gene>
<comment type="caution">
    <text evidence="1">The sequence shown here is derived from an EMBL/GenBank/DDBJ whole genome shotgun (WGS) entry which is preliminary data.</text>
</comment>
<proteinExistence type="predicted"/>
<protein>
    <submittedName>
        <fullName evidence="1">Uncharacterized protein</fullName>
    </submittedName>
</protein>